<gene>
    <name evidence="1" type="ORF">Ark11_1473</name>
</gene>
<dbReference type="RefSeq" id="WP_092490661.1">
    <property type="nucleotide sequence ID" value="NZ_LN906597.1"/>
</dbReference>
<keyword evidence="2" id="KW-1185">Reference proteome</keyword>
<proteinExistence type="predicted"/>
<evidence type="ECO:0000313" key="1">
    <source>
        <dbReference type="EMBL" id="CUT18271.1"/>
    </source>
</evidence>
<dbReference type="Proteomes" id="UP000198651">
    <property type="component" value="Chromosome I"/>
</dbReference>
<dbReference type="PATRIC" id="fig|1561003.3.peg.1525"/>
<evidence type="ECO:0000313" key="2">
    <source>
        <dbReference type="Proteomes" id="UP000198651"/>
    </source>
</evidence>
<organism evidence="1 2">
    <name type="scientific">Candidatus Ichthyocystis hellenicum</name>
    <dbReference type="NCBI Taxonomy" id="1561003"/>
    <lineage>
        <taxon>Bacteria</taxon>
        <taxon>Pseudomonadati</taxon>
        <taxon>Pseudomonadota</taxon>
        <taxon>Betaproteobacteria</taxon>
        <taxon>Burkholderiales</taxon>
        <taxon>Candidatus Ichthyocystis</taxon>
    </lineage>
</organism>
<dbReference type="AlphaFoldDB" id="A0A0S4M5B6"/>
<name>A0A0S4M5B6_9BURK</name>
<reference evidence="2" key="1">
    <citation type="submission" date="2015-11" db="EMBL/GenBank/DDBJ databases">
        <authorList>
            <person name="Seth-Smith H.M.B."/>
        </authorList>
    </citation>
    <scope>NUCLEOTIDE SEQUENCE [LARGE SCALE GENOMIC DNA]</scope>
    <source>
        <strain evidence="2">2013Ark11</strain>
    </source>
</reference>
<accession>A0A0S4M5B6</accession>
<protein>
    <submittedName>
        <fullName evidence="1">Uncharacterized protein</fullName>
    </submittedName>
</protein>
<dbReference type="STRING" id="1561003.Ark11_1473"/>
<dbReference type="EMBL" id="LN906597">
    <property type="protein sequence ID" value="CUT18271.1"/>
    <property type="molecule type" value="Genomic_DNA"/>
</dbReference>
<sequence length="1175" mass="136686">MCTYHSRNNFTVKVIDENKTIKAENEDDITHTYYQDQYIIKNQKVDYRVDIIPKDVLAGCYLGFHIYNDICQDDNYQERLLPPDIFKVTKSDEPSLLSISKSSDTEQSSISCPIKRKFIEHGPLSIALSPKIIDLKQRIGNENEIKKNISLNSYTRSSLWHTKTDSIIVYRYAIKKINIDSNKSFENYVLEKMARAIKKRGVDLLKYSIDLSPTYSNVRKYTLEKLSLLLNEDLLDVDILITPGMSVSDLRNSCISNKIFLKKTREYCKKITENILSTPDNFLSCIFQRHIAFNQKNSLDSTNTKIRFSPRKDKFLPKLKELIVDTISNLPRSIIYEIENLDQSNIVNALFSDVHGALISKSSIKNLNSFFNLNKNKFVNIKFDNNLNSLNDLLDKIGNLVRTSCIFHEVVFLPGESTVEQLSKYLLSDIYGISSKFHKKIKLSAQNILKHQESSDFIYLKSNHTKSIAINTTDREELQIPKEYLISSRLINIKMKKIETNDNYEHVIKEFNLNSYRRINLFSMDIRSNIYEDAIKKIDIDNDYQFKNRALDELGTYIISRGFTKLPLNLSQTYSNVSKYILDKISPHINDIMITTDVLITPGISLLDIRYKYISNIVFFDKLHKKCEEIVKNIHPIPNNYFLSIIQSIINFGSTERLVITHKKNKLCQEVKLLIIETISNLPNKIIHELKKLKQSEIVNGLFANIHGVYLSKSLIRNIQLLFNSNKLPNNDHIDNLELINNLLTKLFCQVKRSTILHEGKIFFPGESTAKLLSKYLLLDMYYIPFKLRTKLKHQKHINDSILESNYKKNSVTNIRNKIESSLSKNTILVPQKKSKWNYDLIPSLNIYELAISMINIDKGNFEDYFIDKVNHYSLIKEYISKKEKINIDLSTTYSRIKNHISKIFKPFLKEIDKETKEKVRPTPGMTVGELRLAYILNEKFFDKFRKFCNEVINSIRSSYDNTLTDMIQYHVCLEKETDKAIRIDKKTRIALRKDITNLLIRNISNAPEIILGTIKLIPNSKFVDEWFSNLHDIYVDNASLLKAKSVFNTVQEKVIKDPLLSESVDKVSLNIINKIKKTKNINTIINNHIICKKTSIHNYIRKLVREDLPSLKGELRNTIMIMRNDKIEIADQKIRDEIFDKLGSNMIKTTIKSYKKLCLERCKAHKSKMENKKL</sequence>